<evidence type="ECO:0000313" key="2">
    <source>
        <dbReference type="Proteomes" id="UP000054815"/>
    </source>
</evidence>
<organism evidence="1 2">
    <name type="scientific">Trichinella pseudospiralis</name>
    <name type="common">Parasitic roundworm</name>
    <dbReference type="NCBI Taxonomy" id="6337"/>
    <lineage>
        <taxon>Eukaryota</taxon>
        <taxon>Metazoa</taxon>
        <taxon>Ecdysozoa</taxon>
        <taxon>Nematoda</taxon>
        <taxon>Enoplea</taxon>
        <taxon>Dorylaimia</taxon>
        <taxon>Trichinellida</taxon>
        <taxon>Trichinellidae</taxon>
        <taxon>Trichinella</taxon>
    </lineage>
</organism>
<gene>
    <name evidence="1" type="ORF">T4E_250</name>
</gene>
<comment type="caution">
    <text evidence="1">The sequence shown here is derived from an EMBL/GenBank/DDBJ whole genome shotgun (WGS) entry which is preliminary data.</text>
</comment>
<proteinExistence type="predicted"/>
<protein>
    <submittedName>
        <fullName evidence="1">Uncharacterized protein</fullName>
    </submittedName>
</protein>
<accession>A0A0V0Y0Z4</accession>
<evidence type="ECO:0000313" key="1">
    <source>
        <dbReference type="EMBL" id="KRX93855.1"/>
    </source>
</evidence>
<name>A0A0V0Y0Z4_TRIPS</name>
<dbReference type="AlphaFoldDB" id="A0A0V0Y0Z4"/>
<sequence length="182" mass="21275">MKKLGDGTNVLPSINVHLELIPECLELQDVTVELRQWHRLQFPQRRLRRQLLRRRRLHVCCFTSVLLLQEGVGLGACREHFLAELAPFIKGSFQRLSIRECVFQCDLSTVRFRILRIHRTQGIPDRYFRGPCLELLYHLTNDITQAPLFDLLPSLDCLGFHLFKKDPKSRLPAYLARGTKML</sequence>
<dbReference type="EMBL" id="JYDU01000081">
    <property type="protein sequence ID" value="KRX93855.1"/>
    <property type="molecule type" value="Genomic_DNA"/>
</dbReference>
<reference evidence="1 2" key="1">
    <citation type="submission" date="2015-01" db="EMBL/GenBank/DDBJ databases">
        <title>Evolution of Trichinella species and genotypes.</title>
        <authorList>
            <person name="Korhonen P.K."/>
            <person name="Edoardo P."/>
            <person name="Giuseppe L.R."/>
            <person name="Gasser R.B."/>
        </authorList>
    </citation>
    <scope>NUCLEOTIDE SEQUENCE [LARGE SCALE GENOMIC DNA]</scope>
    <source>
        <strain evidence="1">ISS141</strain>
    </source>
</reference>
<dbReference type="Proteomes" id="UP000054815">
    <property type="component" value="Unassembled WGS sequence"/>
</dbReference>